<dbReference type="PANTHER" id="PTHR43214:SF24">
    <property type="entry name" value="TRANSCRIPTIONAL REGULATORY PROTEIN NARL-RELATED"/>
    <property type="match status" value="1"/>
</dbReference>
<feature type="modified residue" description="4-aspartylphosphate" evidence="5">
    <location>
        <position position="52"/>
    </location>
</feature>
<dbReference type="InterPro" id="IPR058245">
    <property type="entry name" value="NreC/VraR/RcsB-like_REC"/>
</dbReference>
<dbReference type="GO" id="GO:0006355">
    <property type="term" value="P:regulation of DNA-templated transcription"/>
    <property type="evidence" value="ECO:0007669"/>
    <property type="project" value="InterPro"/>
</dbReference>
<evidence type="ECO:0000259" key="6">
    <source>
        <dbReference type="PROSITE" id="PS50043"/>
    </source>
</evidence>
<gene>
    <name evidence="8" type="ORF">FB561_7448</name>
</gene>
<dbReference type="Gene3D" id="3.40.50.2300">
    <property type="match status" value="1"/>
</dbReference>
<dbReference type="InterPro" id="IPR000792">
    <property type="entry name" value="Tscrpt_reg_LuxR_C"/>
</dbReference>
<proteinExistence type="predicted"/>
<keyword evidence="9" id="KW-1185">Reference proteome</keyword>
<evidence type="ECO:0000313" key="8">
    <source>
        <dbReference type="EMBL" id="TWD72456.1"/>
    </source>
</evidence>
<feature type="domain" description="HTH luxR-type" evidence="6">
    <location>
        <begin position="142"/>
        <end position="212"/>
    </location>
</feature>
<accession>A0A561B0S7</accession>
<evidence type="ECO:0000313" key="9">
    <source>
        <dbReference type="Proteomes" id="UP000318380"/>
    </source>
</evidence>
<dbReference type="SMART" id="SM00448">
    <property type="entry name" value="REC"/>
    <property type="match status" value="1"/>
</dbReference>
<dbReference type="Pfam" id="PF00072">
    <property type="entry name" value="Response_reg"/>
    <property type="match status" value="1"/>
</dbReference>
<evidence type="ECO:0000256" key="1">
    <source>
        <dbReference type="ARBA" id="ARBA00022553"/>
    </source>
</evidence>
<dbReference type="InterPro" id="IPR011006">
    <property type="entry name" value="CheY-like_superfamily"/>
</dbReference>
<keyword evidence="3" id="KW-0238">DNA-binding</keyword>
<name>A0A561B0S7_9ACTN</name>
<dbReference type="Pfam" id="PF00196">
    <property type="entry name" value="GerE"/>
    <property type="match status" value="1"/>
</dbReference>
<keyword evidence="1 5" id="KW-0597">Phosphoprotein</keyword>
<evidence type="ECO:0000256" key="5">
    <source>
        <dbReference type="PROSITE-ProRule" id="PRU00169"/>
    </source>
</evidence>
<dbReference type="SMART" id="SM00421">
    <property type="entry name" value="HTH_LUXR"/>
    <property type="match status" value="1"/>
</dbReference>
<dbReference type="SUPFAM" id="SSF52172">
    <property type="entry name" value="CheY-like"/>
    <property type="match status" value="1"/>
</dbReference>
<dbReference type="GO" id="GO:0000160">
    <property type="term" value="P:phosphorelay signal transduction system"/>
    <property type="evidence" value="ECO:0007669"/>
    <property type="project" value="InterPro"/>
</dbReference>
<evidence type="ECO:0000259" key="7">
    <source>
        <dbReference type="PROSITE" id="PS50110"/>
    </source>
</evidence>
<protein>
    <submittedName>
        <fullName evidence="8">LuxR family two component transcriptional regulator</fullName>
    </submittedName>
</protein>
<organism evidence="8 9">
    <name type="scientific">Kribbella amoyensis</name>
    <dbReference type="NCBI Taxonomy" id="996641"/>
    <lineage>
        <taxon>Bacteria</taxon>
        <taxon>Bacillati</taxon>
        <taxon>Actinomycetota</taxon>
        <taxon>Actinomycetes</taxon>
        <taxon>Propionibacteriales</taxon>
        <taxon>Kribbellaceae</taxon>
        <taxon>Kribbella</taxon>
    </lineage>
</organism>
<feature type="domain" description="Response regulatory" evidence="7">
    <location>
        <begin position="2"/>
        <end position="122"/>
    </location>
</feature>
<keyword evidence="4" id="KW-0804">Transcription</keyword>
<dbReference type="CDD" id="cd06170">
    <property type="entry name" value="LuxR_C_like"/>
    <property type="match status" value="1"/>
</dbReference>
<dbReference type="RefSeq" id="WP_145814756.1">
    <property type="nucleotide sequence ID" value="NZ_VIVK01000004.1"/>
</dbReference>
<evidence type="ECO:0000256" key="3">
    <source>
        <dbReference type="ARBA" id="ARBA00023125"/>
    </source>
</evidence>
<dbReference type="PROSITE" id="PS50110">
    <property type="entry name" value="RESPONSE_REGULATORY"/>
    <property type="match status" value="1"/>
</dbReference>
<dbReference type="AlphaFoldDB" id="A0A561B0S7"/>
<dbReference type="PRINTS" id="PR00038">
    <property type="entry name" value="HTHLUXR"/>
</dbReference>
<comment type="caution">
    <text evidence="8">The sequence shown here is derived from an EMBL/GenBank/DDBJ whole genome shotgun (WGS) entry which is preliminary data.</text>
</comment>
<dbReference type="EMBL" id="VIVK01000004">
    <property type="protein sequence ID" value="TWD72456.1"/>
    <property type="molecule type" value="Genomic_DNA"/>
</dbReference>
<dbReference type="InterPro" id="IPR013324">
    <property type="entry name" value="RNA_pol_sigma_r3/r4-like"/>
</dbReference>
<sequence length="214" mass="22757">MRVVILEDNPILAEGLGLLLGNSGFTVAAVAGDAAEFAAAVSAEPPDIAVVDVRLPPTFTDEGLRAAIEARTRHPGLPVLVFSQYVEDVYAAELLAAGSEGVGYLLKDRVSRVDEFLEAVRRVAAGGTVLDPEVVSQLMVRKSDPLIRLTPREREVLALMAEGLGNAEIARRLVVSEGAVHKHVGNVFLKLDLPTSDSTHRRVLAVLAHLGVTS</sequence>
<dbReference type="InterPro" id="IPR001789">
    <property type="entry name" value="Sig_transdc_resp-reg_receiver"/>
</dbReference>
<reference evidence="8 9" key="1">
    <citation type="submission" date="2019-06" db="EMBL/GenBank/DDBJ databases">
        <title>Sequencing the genomes of 1000 actinobacteria strains.</title>
        <authorList>
            <person name="Klenk H.-P."/>
        </authorList>
    </citation>
    <scope>NUCLEOTIDE SEQUENCE [LARGE SCALE GENOMIC DNA]</scope>
    <source>
        <strain evidence="8 9">DSM 24683</strain>
    </source>
</reference>
<dbReference type="CDD" id="cd17535">
    <property type="entry name" value="REC_NarL-like"/>
    <property type="match status" value="1"/>
</dbReference>
<dbReference type="PROSITE" id="PS50043">
    <property type="entry name" value="HTH_LUXR_2"/>
    <property type="match status" value="1"/>
</dbReference>
<dbReference type="Proteomes" id="UP000318380">
    <property type="component" value="Unassembled WGS sequence"/>
</dbReference>
<dbReference type="GO" id="GO:0003677">
    <property type="term" value="F:DNA binding"/>
    <property type="evidence" value="ECO:0007669"/>
    <property type="project" value="UniProtKB-KW"/>
</dbReference>
<evidence type="ECO:0000256" key="4">
    <source>
        <dbReference type="ARBA" id="ARBA00023163"/>
    </source>
</evidence>
<keyword evidence="2" id="KW-0805">Transcription regulation</keyword>
<dbReference type="OrthoDB" id="4135368at2"/>
<dbReference type="InterPro" id="IPR039420">
    <property type="entry name" value="WalR-like"/>
</dbReference>
<evidence type="ECO:0000256" key="2">
    <source>
        <dbReference type="ARBA" id="ARBA00023015"/>
    </source>
</evidence>
<dbReference type="PANTHER" id="PTHR43214">
    <property type="entry name" value="TWO-COMPONENT RESPONSE REGULATOR"/>
    <property type="match status" value="1"/>
</dbReference>
<dbReference type="SUPFAM" id="SSF88659">
    <property type="entry name" value="Sigma3 and sigma4 domains of RNA polymerase sigma factors"/>
    <property type="match status" value="1"/>
</dbReference>